<dbReference type="EMBL" id="JAQQBS010001423">
    <property type="protein sequence ID" value="KAK0160429.1"/>
    <property type="molecule type" value="Genomic_DNA"/>
</dbReference>
<feature type="region of interest" description="Disordered" evidence="7">
    <location>
        <begin position="1052"/>
        <end position="1080"/>
    </location>
</feature>
<dbReference type="PANTHER" id="PTHR15696:SF0">
    <property type="entry name" value="TELOMERASE-BINDING PROTEIN EST1A"/>
    <property type="match status" value="1"/>
</dbReference>
<dbReference type="CDD" id="cd09885">
    <property type="entry name" value="PIN_Smg6-like"/>
    <property type="match status" value="1"/>
</dbReference>
<dbReference type="PANTHER" id="PTHR15696">
    <property type="entry name" value="SMG-7 SUPPRESSOR WITH MORPHOLOGICAL EFFECT ON GENITALIA PROTEIN 7"/>
    <property type="match status" value="1"/>
</dbReference>
<dbReference type="InterPro" id="IPR018834">
    <property type="entry name" value="DNA/RNA-bd_Est1-type"/>
</dbReference>
<dbReference type="SUPFAM" id="SSF88723">
    <property type="entry name" value="PIN domain-like"/>
    <property type="match status" value="1"/>
</dbReference>
<feature type="compositionally biased region" description="Basic and acidic residues" evidence="7">
    <location>
        <begin position="598"/>
        <end position="627"/>
    </location>
</feature>
<dbReference type="GO" id="GO:0005697">
    <property type="term" value="C:telomerase holoenzyme complex"/>
    <property type="evidence" value="ECO:0007669"/>
    <property type="project" value="TreeGrafter"/>
</dbReference>
<evidence type="ECO:0000256" key="5">
    <source>
        <dbReference type="ARBA" id="ARBA00023242"/>
    </source>
</evidence>
<dbReference type="InterPro" id="IPR029060">
    <property type="entry name" value="PIN-like_dom_sf"/>
</dbReference>
<feature type="compositionally biased region" description="Polar residues" evidence="7">
    <location>
        <begin position="756"/>
        <end position="772"/>
    </location>
</feature>
<comment type="caution">
    <text evidence="9">The sequence shown here is derived from an EMBL/GenBank/DDBJ whole genome shotgun (WGS) entry which is preliminary data.</text>
</comment>
<feature type="compositionally biased region" description="Polar residues" evidence="7">
    <location>
        <begin position="517"/>
        <end position="526"/>
    </location>
</feature>
<evidence type="ECO:0000313" key="10">
    <source>
        <dbReference type="Proteomes" id="UP001168990"/>
    </source>
</evidence>
<keyword evidence="5" id="KW-0539">Nucleus</keyword>
<feature type="region of interest" description="Disordered" evidence="7">
    <location>
        <begin position="89"/>
        <end position="237"/>
    </location>
</feature>
<dbReference type="GO" id="GO:0005737">
    <property type="term" value="C:cytoplasm"/>
    <property type="evidence" value="ECO:0007669"/>
    <property type="project" value="UniProtKB-SubCell"/>
</dbReference>
<evidence type="ECO:0000256" key="7">
    <source>
        <dbReference type="SAM" id="MobiDB-lite"/>
    </source>
</evidence>
<comment type="subcellular location">
    <subcellularLocation>
        <location evidence="2">Cytoplasm</location>
    </subcellularLocation>
    <subcellularLocation>
        <location evidence="1">Nucleus</location>
    </subcellularLocation>
</comment>
<dbReference type="InterPro" id="IPR019458">
    <property type="entry name" value="Est1-like_N"/>
</dbReference>
<feature type="compositionally biased region" description="Polar residues" evidence="7">
    <location>
        <begin position="569"/>
        <end position="588"/>
    </location>
</feature>
<feature type="compositionally biased region" description="Basic and acidic residues" evidence="7">
    <location>
        <begin position="635"/>
        <end position="645"/>
    </location>
</feature>
<feature type="domain" description="PIN" evidence="8">
    <location>
        <begin position="1488"/>
        <end position="1650"/>
    </location>
</feature>
<dbReference type="InterPro" id="IPR002716">
    <property type="entry name" value="PIN_dom"/>
</dbReference>
<dbReference type="FunFam" id="3.40.50.1010:FF:000047">
    <property type="entry name" value="Blast:Telomerase-binding protein EST1A"/>
    <property type="match status" value="1"/>
</dbReference>
<dbReference type="Pfam" id="PF10374">
    <property type="entry name" value="EST1"/>
    <property type="match status" value="1"/>
</dbReference>
<organism evidence="9 10">
    <name type="scientific">Microctonus aethiopoides</name>
    <dbReference type="NCBI Taxonomy" id="144406"/>
    <lineage>
        <taxon>Eukaryota</taxon>
        <taxon>Metazoa</taxon>
        <taxon>Ecdysozoa</taxon>
        <taxon>Arthropoda</taxon>
        <taxon>Hexapoda</taxon>
        <taxon>Insecta</taxon>
        <taxon>Pterygota</taxon>
        <taxon>Neoptera</taxon>
        <taxon>Endopterygota</taxon>
        <taxon>Hymenoptera</taxon>
        <taxon>Apocrita</taxon>
        <taxon>Ichneumonoidea</taxon>
        <taxon>Braconidae</taxon>
        <taxon>Euphorinae</taxon>
        <taxon>Microctonus</taxon>
    </lineage>
</organism>
<feature type="region of interest" description="Disordered" evidence="7">
    <location>
        <begin position="551"/>
        <end position="670"/>
    </location>
</feature>
<feature type="compositionally biased region" description="Basic and acidic residues" evidence="7">
    <location>
        <begin position="1052"/>
        <end position="1076"/>
    </location>
</feature>
<dbReference type="Pfam" id="PF10373">
    <property type="entry name" value="EST1_DNA_bind"/>
    <property type="match status" value="1"/>
</dbReference>
<feature type="region of interest" description="Disordered" evidence="7">
    <location>
        <begin position="1"/>
        <end position="50"/>
    </location>
</feature>
<dbReference type="GO" id="GO:0000184">
    <property type="term" value="P:nuclear-transcribed mRNA catabolic process, nonsense-mediated decay"/>
    <property type="evidence" value="ECO:0007669"/>
    <property type="project" value="UniProtKB-KW"/>
</dbReference>
<feature type="compositionally biased region" description="Polar residues" evidence="7">
    <location>
        <begin position="410"/>
        <end position="430"/>
    </location>
</feature>
<sequence length="1672" mass="189621">MGGRRGGIRGCQAIYTPGSGPLKKTGQYSDDYDQEGNQGNLSTSSIQSRLKPSRFNTIHKSMKDSSQSSYDVNIELTKKLDNVHVNHLQTPTNNSQYYSKGNHVNGDSKRRFKKPEQPLYVAKKIQDTREPEQDTINSLSTQTGWDGSKDREENRDQGWEAQSTRSKKKTNLHRDDCGGKQCGGTSSNHNNGEGNTNKDDYTKRYLSNRKTRNTTKCDDDWHPKSSASNRNYDNPRDSEIYRNIRQGFELPNNILVSNNVIDTTHIRTRDTRSVGPLGYDKFQSKPPIGRRAYSKGNSININALPPRLQRKYLAEIGLDMPLPSRSDPEESHNTYPTQSPSGVLYNSQIIQQSQSNLMQNNVTPSPPVSDFKCLPSPPQWSNTIPVRSRGRGRFRPEELEGPIIRPGTPDQYSAPDSRSNTPNQEFINRSYNIPGCDSTMCASVERLSRIDNMLMPPPPLPSQSFISLSNKISNKSKNVSLGNSRPSISPNLVQSRTKHENNSSNVTKDMTLEEEGNSQTNLSPSKSEPFISLQDVTSDLLDWSEEVELSEKLENERLSRSSSVLSLRDNNGSVSVNQLLGNGSGRNRSTYKKKCEKKRITDYNNSREKSRENSRERKKNEHNRENDNFNNIRKNSIDKRFDNRKGRNIRLSSRESSKDRTHDDDVSRSRSDIAENWRTGKRISICESDDGRSNCSSSHSLPVTITNSNAPPGVLVIPDMAQSSPVSTARQSPKQRKTLFDPNNPNKPIIVPSPANRISSSNEVPSQITPTASGPVGPSQFQQSLQLDGVPVHYIADQLNNVRPSWYDLCVDSVRSPKNTCLLMGIEQADRELQFLLGSGGLTANWDRVTFLRQSLQQSLQDLLVSDMKFCQAENVEQHFWKILFYNIIEMVRKVMTKEGPESREICKKIMLKVIDDGTLYFENLLSTLESAYKFKLDVFLSMSVAPKGLGFVGLALISAQKIFLFLGDLARYKEQANETTNYGKSRQWYMKAQQINPKNGRPYNQLALLAHYARRKLDAVYYYMRSLMASNPFHSARESLIGLFDENRKKYESTERKRKEEREWRERVRMKEKEGSNNTAGALRREIWIHPGGRRMRRTTSTASAIESKLISSDLEELSQLSSVEVNKRFVTSYLHVHGKLITKIGMETFQEAAIQMLREFRALLQHSPLPLPGTRLLQLLALNMFAIETTQLKDCQMEQGYRSEIQERALIVSLQMFNLILERGVALLKKQIENDERTRLVVDEDMQVLLPAIKIWCDWMLCHSTVWNPPPSCIDYRVGPPGDAWNRLAMMVNLLEKLPTYQRKMLIHGREVLGRENELDLVRLPEDTTLSGFTPLMSNPQDAFYVAKTDDMEMAQVCLRIYKILFFGQVFLCGLEMPVLKLQKNDSGMSEYVSLVESLNASSPNSPSEQSDSELFVDSYSEDEDESVIFSKRLSSDSSAGSEIRSLIERKEELERRQRRQERHRERVQAILRKSSVSVEIEVRPRQLVPDTNCFIDYLPQLQCITKAISGAQPFFTLMVPLVVLNELEGLTRGADARDYPPASRAALNPEHIARVAASAKVALTFARSRNPGIRCLTTRGTVLSSSTFTVEEDTTMDGLVSNDDKILATCLSLFKTTNKDQAIVEQGRPRRLRRDVVLLTEDRNLRVKALARDVPVREVPDFMQWAGLG</sequence>
<dbReference type="SMART" id="SM00670">
    <property type="entry name" value="PINc"/>
    <property type="match status" value="1"/>
</dbReference>
<evidence type="ECO:0000313" key="9">
    <source>
        <dbReference type="EMBL" id="KAK0160429.1"/>
    </source>
</evidence>
<protein>
    <recommendedName>
        <fullName evidence="8">PIN domain-containing protein</fullName>
    </recommendedName>
</protein>
<evidence type="ECO:0000256" key="3">
    <source>
        <dbReference type="ARBA" id="ARBA00022490"/>
    </source>
</evidence>
<feature type="region of interest" description="Disordered" evidence="7">
    <location>
        <begin position="723"/>
        <end position="780"/>
    </location>
</feature>
<evidence type="ECO:0000256" key="1">
    <source>
        <dbReference type="ARBA" id="ARBA00004123"/>
    </source>
</evidence>
<feature type="compositionally biased region" description="Polar residues" evidence="7">
    <location>
        <begin position="723"/>
        <end position="732"/>
    </location>
</feature>
<feature type="compositionally biased region" description="Basic and acidic residues" evidence="7">
    <location>
        <begin position="652"/>
        <end position="670"/>
    </location>
</feature>
<reference evidence="9" key="2">
    <citation type="submission" date="2023-03" db="EMBL/GenBank/DDBJ databases">
        <authorList>
            <person name="Inwood S.N."/>
            <person name="Skelly J.G."/>
            <person name="Guhlin J."/>
            <person name="Harrop T.W.R."/>
            <person name="Goldson S.G."/>
            <person name="Dearden P.K."/>
        </authorList>
    </citation>
    <scope>NUCLEOTIDE SEQUENCE</scope>
    <source>
        <strain evidence="9">Irish</strain>
        <tissue evidence="9">Whole body</tissue>
    </source>
</reference>
<gene>
    <name evidence="9" type="ORF">PV328_007840</name>
</gene>
<feature type="region of interest" description="Disordered" evidence="7">
    <location>
        <begin position="364"/>
        <end position="430"/>
    </location>
</feature>
<dbReference type="Gene3D" id="1.25.40.10">
    <property type="entry name" value="Tetratricopeptide repeat domain"/>
    <property type="match status" value="1"/>
</dbReference>
<dbReference type="GO" id="GO:0070034">
    <property type="term" value="F:telomerase RNA binding"/>
    <property type="evidence" value="ECO:0007669"/>
    <property type="project" value="TreeGrafter"/>
</dbReference>
<keyword evidence="10" id="KW-1185">Reference proteome</keyword>
<feature type="coiled-coil region" evidence="6">
    <location>
        <begin position="1446"/>
        <end position="1473"/>
    </location>
</feature>
<evidence type="ECO:0000259" key="8">
    <source>
        <dbReference type="SMART" id="SM00670"/>
    </source>
</evidence>
<dbReference type="Gene3D" id="3.40.50.1010">
    <property type="entry name" value="5'-nuclease"/>
    <property type="match status" value="1"/>
</dbReference>
<accession>A0AA39CA77</accession>
<feature type="region of interest" description="Disordered" evidence="7">
    <location>
        <begin position="476"/>
        <end position="530"/>
    </location>
</feature>
<keyword evidence="3" id="KW-0963">Cytoplasm</keyword>
<feature type="compositionally biased region" description="Basic and acidic residues" evidence="7">
    <location>
        <begin position="147"/>
        <end position="158"/>
    </location>
</feature>
<dbReference type="SUPFAM" id="SSF48452">
    <property type="entry name" value="TPR-like"/>
    <property type="match status" value="1"/>
</dbReference>
<dbReference type="Proteomes" id="UP001168990">
    <property type="component" value="Unassembled WGS sequence"/>
</dbReference>
<dbReference type="InterPro" id="IPR011990">
    <property type="entry name" value="TPR-like_helical_dom_sf"/>
</dbReference>
<feature type="compositionally biased region" description="Polar residues" evidence="7">
    <location>
        <begin position="89"/>
        <end position="99"/>
    </location>
</feature>
<dbReference type="Pfam" id="PF13638">
    <property type="entry name" value="PIN_4"/>
    <property type="match status" value="1"/>
</dbReference>
<feature type="compositionally biased region" description="Polar residues" evidence="7">
    <location>
        <begin position="35"/>
        <end position="50"/>
    </location>
</feature>
<evidence type="ECO:0000256" key="4">
    <source>
        <dbReference type="ARBA" id="ARBA00023161"/>
    </source>
</evidence>
<feature type="region of interest" description="Disordered" evidence="7">
    <location>
        <begin position="320"/>
        <end position="341"/>
    </location>
</feature>
<feature type="compositionally biased region" description="Polar residues" evidence="7">
    <location>
        <begin position="134"/>
        <end position="145"/>
    </location>
</feature>
<evidence type="ECO:0000256" key="6">
    <source>
        <dbReference type="SAM" id="Coils"/>
    </source>
</evidence>
<reference evidence="9" key="1">
    <citation type="journal article" date="2023" name="bioRxiv">
        <title>Scaffold-level genome assemblies of two parasitoid biocontrol wasps reveal the parthenogenesis mechanism and an associated novel virus.</title>
        <authorList>
            <person name="Inwood S."/>
            <person name="Skelly J."/>
            <person name="Guhlin J."/>
            <person name="Harrop T."/>
            <person name="Goldson S."/>
            <person name="Dearden P."/>
        </authorList>
    </citation>
    <scope>NUCLEOTIDE SEQUENCE</scope>
    <source>
        <strain evidence="9">Irish</strain>
        <tissue evidence="9">Whole body</tissue>
    </source>
</reference>
<keyword evidence="4" id="KW-0866">Nonsense-mediated mRNA decay</keyword>
<proteinExistence type="predicted"/>
<feature type="compositionally biased region" description="Polar residues" evidence="7">
    <location>
        <begin position="482"/>
        <end position="495"/>
    </location>
</feature>
<name>A0AA39CA77_9HYME</name>
<feature type="compositionally biased region" description="Polar residues" evidence="7">
    <location>
        <begin position="183"/>
        <end position="195"/>
    </location>
</feature>
<evidence type="ECO:0000256" key="2">
    <source>
        <dbReference type="ARBA" id="ARBA00004496"/>
    </source>
</evidence>
<dbReference type="InterPro" id="IPR045153">
    <property type="entry name" value="Est1/Ebs1-like"/>
</dbReference>
<keyword evidence="6" id="KW-0175">Coiled coil</keyword>
<dbReference type="GO" id="GO:0042162">
    <property type="term" value="F:telomeric DNA binding"/>
    <property type="evidence" value="ECO:0007669"/>
    <property type="project" value="TreeGrafter"/>
</dbReference>